<dbReference type="InterPro" id="IPR011990">
    <property type="entry name" value="TPR-like_helical_dom_sf"/>
</dbReference>
<proteinExistence type="inferred from homology"/>
<dbReference type="Gene3D" id="1.25.40.10">
    <property type="entry name" value="Tetratricopeptide repeat domain"/>
    <property type="match status" value="1"/>
</dbReference>
<evidence type="ECO:0000256" key="3">
    <source>
        <dbReference type="ARBA" id="ARBA00004463"/>
    </source>
</evidence>
<feature type="region of interest" description="Disordered" evidence="7">
    <location>
        <begin position="756"/>
        <end position="880"/>
    </location>
</feature>
<evidence type="ECO:0000256" key="5">
    <source>
        <dbReference type="ARBA" id="ARBA00038251"/>
    </source>
</evidence>
<gene>
    <name evidence="8" type="ORF">FOB60_004544</name>
</gene>
<comment type="subcellular location">
    <subcellularLocation>
        <location evidence="2">Cell membrane</location>
        <topology evidence="2">Peripheral membrane protein</topology>
        <orientation evidence="2">Cytoplasmic side</orientation>
    </subcellularLocation>
    <subcellularLocation>
        <location evidence="3">Cytoplasmic granule</location>
    </subcellularLocation>
</comment>
<sequence length="1064" mass="121734">MLIENSENEKYIKTINFGCYPKNVLKFQDSQDFVQQLIFIDYQLKLLIQNEFRGEELSPVSNNIANGSSYSPKEKLSQLINYATSVGSNYHKTTRTYESNLYYTVLMAHLLYLDENIHEMNRLLTSIKVSFQVSKNLNVSTSVFEFIQYLTVRYYALLGLCNSNGLSIWTDYLNYYNKPFAKSHVVANHWFDLLLGNLAVALTKNRTIQLSFVNQLTKLPFYKNKLAIIAFANFLLRPESSRLINRNFKQEYTEFLVVDINECIHSRVQFPDASDENTQVNDFTNNLYESLSYVPFNLAILRPDLSKQFLVDAMKKTYQSRVVISNFIYTLIDLNEYDEALAAFNTYIDYLEKDQELKNGHVEDILAIIDTYSTCIIHFNPLKSFKHHEKFKFTDEPIVLQYLHKYIEQLQNYMSKLAELIDLTYDDVNHAGDRNPLSFLYRKYNLNVLQSDHSQFMELIAKAWHSIGYYHYYMSLCESSNQKILDEHVSQVLKNYKNSLIINSTGNVVYLFHYALALANTGQLKPSLKLCKFILKRYPESFKTWNLLVLLITSFNNNDDDVNKPASFNDNILPDNLLNDVSKANGNMNGIDQQVDSGYVPPKLEIREPEKFINKALNISGLYIMKHKERDIKLPTDAKYEIMQLKLTQLAVLESIHGPQYMMNYISEVFLLYHELFEVSFNTALNGSTALSSSRNFGAHVKWSHRSSFIDPVELQNVGSNTPAPLPQPRASSPTNAAYSVAHETSAKTNPVATKSVSLVNESNGSNVKRTHTVDRLKRLSKLPMHLPKPNSRGESVNRRDSVVSQSSLKTSGSGPGSRIKKPDFFRNGNDSKNTISEKSVSPSPSRTGVIQSSNAAVAGGVASPAPVKRNPVAPTHATTPKDNVLERKLLQELWLYTARVFLKNDLYDECEQCIGEAESIYEPNIKTFIATGQLNSKTKKFLSLQEYERTLEILERTDKYNKIEFGYAVLGLAKLFLIDDVSTKSLFISTRDMDAAIIRLKNMLEEFSLSWPVGANNVEVWFYLGKIYEVIDDKILLTRSLWKCVELEDTRPVRSFEVCNSSM</sequence>
<comment type="similarity">
    <text evidence="5">Belongs to the YPP1 family.</text>
</comment>
<evidence type="ECO:0000256" key="2">
    <source>
        <dbReference type="ARBA" id="ARBA00004413"/>
    </source>
</evidence>
<dbReference type="GO" id="GO:0006897">
    <property type="term" value="P:endocytosis"/>
    <property type="evidence" value="ECO:0007669"/>
    <property type="project" value="UniProtKB-KW"/>
</dbReference>
<evidence type="ECO:0000313" key="9">
    <source>
        <dbReference type="Proteomes" id="UP000590412"/>
    </source>
</evidence>
<name>A0A8X7NIY7_CANPA</name>
<feature type="compositionally biased region" description="Low complexity" evidence="7">
    <location>
        <begin position="853"/>
        <end position="868"/>
    </location>
</feature>
<evidence type="ECO:0000256" key="7">
    <source>
        <dbReference type="SAM" id="MobiDB-lite"/>
    </source>
</evidence>
<dbReference type="CDD" id="cd23270">
    <property type="entry name" value="YPP1"/>
    <property type="match status" value="1"/>
</dbReference>
<dbReference type="GO" id="GO:0005886">
    <property type="term" value="C:plasma membrane"/>
    <property type="evidence" value="ECO:0007669"/>
    <property type="project" value="UniProtKB-SubCell"/>
</dbReference>
<evidence type="ECO:0000256" key="4">
    <source>
        <dbReference type="ARBA" id="ARBA00022583"/>
    </source>
</evidence>
<dbReference type="PANTHER" id="PTHR23083">
    <property type="entry name" value="TETRATRICOPEPTIDE REPEAT PROTEIN, TPR"/>
    <property type="match status" value="1"/>
</dbReference>
<protein>
    <recommendedName>
        <fullName evidence="6">Cargo-transport protein YPP1</fullName>
    </recommendedName>
</protein>
<comment type="function">
    <text evidence="1">Involved in endocytosis.</text>
</comment>
<evidence type="ECO:0000313" key="8">
    <source>
        <dbReference type="EMBL" id="KAF6047008.1"/>
    </source>
</evidence>
<dbReference type="Proteomes" id="UP000590412">
    <property type="component" value="Unassembled WGS sequence"/>
</dbReference>
<feature type="compositionally biased region" description="Polar residues" evidence="7">
    <location>
        <begin position="803"/>
        <end position="813"/>
    </location>
</feature>
<organism evidence="8 9">
    <name type="scientific">Candida parapsilosis</name>
    <name type="common">Yeast</name>
    <dbReference type="NCBI Taxonomy" id="5480"/>
    <lineage>
        <taxon>Eukaryota</taxon>
        <taxon>Fungi</taxon>
        <taxon>Dikarya</taxon>
        <taxon>Ascomycota</taxon>
        <taxon>Saccharomycotina</taxon>
        <taxon>Pichiomycetes</taxon>
        <taxon>Debaryomycetaceae</taxon>
        <taxon>Candida/Lodderomyces clade</taxon>
        <taxon>Candida</taxon>
    </lineage>
</organism>
<keyword evidence="4" id="KW-0254">Endocytosis</keyword>
<feature type="compositionally biased region" description="Polar residues" evidence="7">
    <location>
        <begin position="829"/>
        <end position="852"/>
    </location>
</feature>
<dbReference type="PANTHER" id="PTHR23083:SF464">
    <property type="entry name" value="TETRATRICOPEPTIDE REPEAT DOMAIN 7, ISOFORM A"/>
    <property type="match status" value="1"/>
</dbReference>
<evidence type="ECO:0000256" key="6">
    <source>
        <dbReference type="ARBA" id="ARBA00039231"/>
    </source>
</evidence>
<comment type="caution">
    <text evidence="8">The sequence shown here is derived from an EMBL/GenBank/DDBJ whole genome shotgun (WGS) entry which is preliminary data.</text>
</comment>
<dbReference type="AlphaFoldDB" id="A0A8X7NIY7"/>
<feature type="compositionally biased region" description="Polar residues" evidence="7">
    <location>
        <begin position="756"/>
        <end position="768"/>
    </location>
</feature>
<dbReference type="InterPro" id="IPR051722">
    <property type="entry name" value="Endocytosis_PI4K-reg_protein"/>
</dbReference>
<accession>A0A8X7NIY7</accession>
<evidence type="ECO:0000256" key="1">
    <source>
        <dbReference type="ARBA" id="ARBA00002550"/>
    </source>
</evidence>
<reference evidence="8" key="1">
    <citation type="submission" date="2020-03" db="EMBL/GenBank/DDBJ databases">
        <title>FDA dAtabase for Regulatory Grade micrObial Sequences (FDA-ARGOS): Supporting development and validation of Infectious Disease Dx tests.</title>
        <authorList>
            <person name="Campos J."/>
            <person name="Goldberg B."/>
            <person name="Tallon L."/>
            <person name="Sadzewicz L."/>
            <person name="Vavikolanu K."/>
            <person name="Mehta A."/>
            <person name="Aluvathingal J."/>
            <person name="Nadendla S."/>
            <person name="Nandy P."/>
            <person name="Geyer C."/>
            <person name="Yan Y."/>
            <person name="Sichtig H."/>
        </authorList>
    </citation>
    <scope>NUCLEOTIDE SEQUENCE [LARGE SCALE GENOMIC DNA]</scope>
    <source>
        <strain evidence="8">FDAARGOS_652</strain>
    </source>
</reference>
<dbReference type="EMBL" id="JABWAB010000007">
    <property type="protein sequence ID" value="KAF6047008.1"/>
    <property type="molecule type" value="Genomic_DNA"/>
</dbReference>